<evidence type="ECO:0000259" key="3">
    <source>
        <dbReference type="PROSITE" id="PS51670"/>
    </source>
</evidence>
<accession>A0A0N5BNK1</accession>
<feature type="chain" id="PRO_5005894593" evidence="2">
    <location>
        <begin position="18"/>
        <end position="244"/>
    </location>
</feature>
<dbReference type="AlphaFoldDB" id="A0A0N5BNK1"/>
<dbReference type="WBParaSite" id="SPAL_0000747900.1">
    <property type="protein sequence ID" value="SPAL_0000747900.1"/>
    <property type="gene ID" value="SPAL_0000747900"/>
</dbReference>
<keyword evidence="4" id="KW-1185">Reference proteome</keyword>
<reference evidence="5" key="1">
    <citation type="submission" date="2017-02" db="UniProtKB">
        <authorList>
            <consortium name="WormBaseParasite"/>
        </authorList>
    </citation>
    <scope>IDENTIFICATION</scope>
</reference>
<name>A0A0N5BNK1_STREA</name>
<dbReference type="PANTHER" id="PTHR46219:SF5">
    <property type="entry name" value="SHKT DOMAIN-CONTAINING PROTEIN"/>
    <property type="match status" value="1"/>
</dbReference>
<comment type="caution">
    <text evidence="1">Lacks conserved residue(s) required for the propagation of feature annotation.</text>
</comment>
<dbReference type="PROSITE" id="PS51670">
    <property type="entry name" value="SHKT"/>
    <property type="match status" value="1"/>
</dbReference>
<dbReference type="SMART" id="SM00254">
    <property type="entry name" value="ShKT"/>
    <property type="match status" value="2"/>
</dbReference>
<dbReference type="Gene3D" id="1.10.10.1870">
    <property type="entry name" value="ShTK domain-like"/>
    <property type="match status" value="2"/>
</dbReference>
<dbReference type="PANTHER" id="PTHR46219">
    <property type="entry name" value="PROTEIN CBG11138"/>
    <property type="match status" value="1"/>
</dbReference>
<evidence type="ECO:0000313" key="5">
    <source>
        <dbReference type="WBParaSite" id="SPAL_0000747900.1"/>
    </source>
</evidence>
<dbReference type="Pfam" id="PF01549">
    <property type="entry name" value="ShK"/>
    <property type="match status" value="2"/>
</dbReference>
<keyword evidence="2" id="KW-0732">Signal</keyword>
<organism evidence="4 5">
    <name type="scientific">Strongyloides papillosus</name>
    <name type="common">Intestinal threadworm</name>
    <dbReference type="NCBI Taxonomy" id="174720"/>
    <lineage>
        <taxon>Eukaryota</taxon>
        <taxon>Metazoa</taxon>
        <taxon>Ecdysozoa</taxon>
        <taxon>Nematoda</taxon>
        <taxon>Chromadorea</taxon>
        <taxon>Rhabditida</taxon>
        <taxon>Tylenchina</taxon>
        <taxon>Panagrolaimomorpha</taxon>
        <taxon>Strongyloidoidea</taxon>
        <taxon>Strongyloididae</taxon>
        <taxon>Strongyloides</taxon>
    </lineage>
</organism>
<dbReference type="Proteomes" id="UP000046392">
    <property type="component" value="Unplaced"/>
</dbReference>
<feature type="domain" description="ShKT" evidence="3">
    <location>
        <begin position="149"/>
        <end position="187"/>
    </location>
</feature>
<feature type="signal peptide" evidence="2">
    <location>
        <begin position="1"/>
        <end position="17"/>
    </location>
</feature>
<evidence type="ECO:0000256" key="1">
    <source>
        <dbReference type="PROSITE-ProRule" id="PRU01005"/>
    </source>
</evidence>
<proteinExistence type="predicted"/>
<dbReference type="InterPro" id="IPR003582">
    <property type="entry name" value="ShKT_dom"/>
</dbReference>
<sequence length="244" mass="26051">MKSILLILSFLATSIYSLGIGNDCTLHKDCDSGVCSFVSPQKGYCVKKCDVSANPSQCGTNGACQPQVDSSNDTTDGCAVTTKQCSINSDCKSSSTPICNQYSLTCEAKTTTTTASSSQSSTKNTNTYSTTTKGNLIKWPKNPNNQNLCQDKVTGGLNDCYHLARFCTNLVFKPMMTDKCPKTCGFCTQGNSGVNNNNTGGNTNSNSGKSCVDRLDSCYRYSGLCKSPVYEDFMKKNCPGTCGC</sequence>
<evidence type="ECO:0000256" key="2">
    <source>
        <dbReference type="SAM" id="SignalP"/>
    </source>
</evidence>
<evidence type="ECO:0000313" key="4">
    <source>
        <dbReference type="Proteomes" id="UP000046392"/>
    </source>
</evidence>
<protein>
    <submittedName>
        <fullName evidence="5">ShKT domain-containing protein</fullName>
    </submittedName>
</protein>